<dbReference type="AlphaFoldDB" id="A0AAD6SGX0"/>
<gene>
    <name evidence="1" type="ORF">C8F04DRAFT_1298729</name>
</gene>
<name>A0AAD6SGX0_9AGAR</name>
<reference evidence="1" key="1">
    <citation type="submission" date="2023-03" db="EMBL/GenBank/DDBJ databases">
        <title>Massive genome expansion in bonnet fungi (Mycena s.s.) driven by repeated elements and novel gene families across ecological guilds.</title>
        <authorList>
            <consortium name="Lawrence Berkeley National Laboratory"/>
            <person name="Harder C.B."/>
            <person name="Miyauchi S."/>
            <person name="Viragh M."/>
            <person name="Kuo A."/>
            <person name="Thoen E."/>
            <person name="Andreopoulos B."/>
            <person name="Lu D."/>
            <person name="Skrede I."/>
            <person name="Drula E."/>
            <person name="Henrissat B."/>
            <person name="Morin E."/>
            <person name="Kohler A."/>
            <person name="Barry K."/>
            <person name="LaButti K."/>
            <person name="Morin E."/>
            <person name="Salamov A."/>
            <person name="Lipzen A."/>
            <person name="Mereny Z."/>
            <person name="Hegedus B."/>
            <person name="Baldrian P."/>
            <person name="Stursova M."/>
            <person name="Weitz H."/>
            <person name="Taylor A."/>
            <person name="Grigoriev I.V."/>
            <person name="Nagy L.G."/>
            <person name="Martin F."/>
            <person name="Kauserud H."/>
        </authorList>
    </citation>
    <scope>NUCLEOTIDE SEQUENCE</scope>
    <source>
        <strain evidence="1">CBHHK200</strain>
    </source>
</reference>
<sequence>MSICLLTFSLTVAVNVPRQAPTLSEIDNIPPPTTTNATVVAAYENIQPKCGPDVTAALQAALGDYIDELDVPPPNNLNITDPDFLRWAALNAPGYQEAEVICEGAKDNYYDDNDPTSLNFTVDLPTEVPTAGNPMNSAAIVSTVGAPSGTSGTRTTTTEPATRTVDPELAGFWPSLTLGHLVGLGGNILTIGSNISTASRDLSESIMAPKDYILGCAIAWALLPHKALALPSPQKRDDSVPTMNVQQLTQMAIEQYLASVHVVGDTSVHFSTGWPSIEFAHTSTEVSQNDLNEILYNTCDRLPSLEDGSLEFFSTSYTNFLQDLNKAMPSTSDANSTLLASALTNVTILCGKEHAALSDALPYYMQANDMEFQPLNATYNTGLLQWAALNWPAYQEANMVCMESKTTYDKIQDELSGDNGALFGQARLIANSFTGANSGSQPGLNMLVSSSSGGNGSSTAASANYVPLYDVPLLNGTIQAWQQSTDGPPPIFAFSLTFGGIATMGIDRGSWFDNYRVAAAAHNPPPGDAVSAKAQPIFDQYFGTAPKPAGVSRYNAQMVVGFKPSWSMTLTNDTEYSQLKTVQAGAKVCFLFICAGGSGGSMSNHTTNSGPVLHLWLSPPI</sequence>
<evidence type="ECO:0000313" key="1">
    <source>
        <dbReference type="EMBL" id="KAJ7025885.1"/>
    </source>
</evidence>
<keyword evidence="2" id="KW-1185">Reference proteome</keyword>
<comment type="caution">
    <text evidence="1">The sequence shown here is derived from an EMBL/GenBank/DDBJ whole genome shotgun (WGS) entry which is preliminary data.</text>
</comment>
<organism evidence="1 2">
    <name type="scientific">Mycena alexandri</name>
    <dbReference type="NCBI Taxonomy" id="1745969"/>
    <lineage>
        <taxon>Eukaryota</taxon>
        <taxon>Fungi</taxon>
        <taxon>Dikarya</taxon>
        <taxon>Basidiomycota</taxon>
        <taxon>Agaricomycotina</taxon>
        <taxon>Agaricomycetes</taxon>
        <taxon>Agaricomycetidae</taxon>
        <taxon>Agaricales</taxon>
        <taxon>Marasmiineae</taxon>
        <taxon>Mycenaceae</taxon>
        <taxon>Mycena</taxon>
    </lineage>
</organism>
<dbReference type="EMBL" id="JARJCM010000147">
    <property type="protein sequence ID" value="KAJ7025885.1"/>
    <property type="molecule type" value="Genomic_DNA"/>
</dbReference>
<proteinExistence type="predicted"/>
<evidence type="ECO:0000313" key="2">
    <source>
        <dbReference type="Proteomes" id="UP001218188"/>
    </source>
</evidence>
<protein>
    <submittedName>
        <fullName evidence="1">Uncharacterized protein</fullName>
    </submittedName>
</protein>
<accession>A0AAD6SGX0</accession>
<dbReference type="Proteomes" id="UP001218188">
    <property type="component" value="Unassembled WGS sequence"/>
</dbReference>